<keyword evidence="1" id="KW-0812">Transmembrane</keyword>
<dbReference type="EMBL" id="CP038631">
    <property type="protein sequence ID" value="QCC44475.1"/>
    <property type="molecule type" value="Genomic_DNA"/>
</dbReference>
<reference evidence="2 3" key="1">
    <citation type="journal article" date="2019" name="Microbiol. Resour. Announc.">
        <title>The Genome Sequence of the Halobacterium salinarum Type Strain Is Closely Related to That of Laboratory Strains NRC-1 and R1.</title>
        <authorList>
            <person name="Pfeiffer F."/>
            <person name="Marchfelder A."/>
            <person name="Habermann B."/>
            <person name="Dyall-Smith M.L."/>
        </authorList>
    </citation>
    <scope>NUCLEOTIDE SEQUENCE [LARGE SCALE GENOMIC DNA]</scope>
    <source>
        <strain evidence="3">ATCC 33171 / DSM 3754 / JCM 8978 / NBRC 102687 / NCIMB 764 / 91-R6</strain>
    </source>
</reference>
<feature type="transmembrane region" description="Helical" evidence="1">
    <location>
        <begin position="159"/>
        <end position="176"/>
    </location>
</feature>
<proteinExistence type="predicted"/>
<feature type="transmembrane region" description="Helical" evidence="1">
    <location>
        <begin position="76"/>
        <end position="99"/>
    </location>
</feature>
<evidence type="ECO:0000256" key="1">
    <source>
        <dbReference type="SAM" id="Phobius"/>
    </source>
</evidence>
<gene>
    <name evidence="2" type="ORF">HBSAL_03755</name>
</gene>
<feature type="transmembrane region" description="Helical" evidence="1">
    <location>
        <begin position="111"/>
        <end position="139"/>
    </location>
</feature>
<protein>
    <submittedName>
        <fullName evidence="2">Uncharacterized protein</fullName>
    </submittedName>
</protein>
<keyword evidence="1" id="KW-0472">Membrane</keyword>
<dbReference type="Proteomes" id="UP000296216">
    <property type="component" value="Chromosome"/>
</dbReference>
<organism evidence="2 3">
    <name type="scientific">Halobacterium salinarum (strain ATCC 33171 / DSM 3754 / JCM 8978 / NBRC 102687 / NCIMB 764 / 91-R6)</name>
    <dbReference type="NCBI Taxonomy" id="2597657"/>
    <lineage>
        <taxon>Archaea</taxon>
        <taxon>Methanobacteriati</taxon>
        <taxon>Methanobacteriota</taxon>
        <taxon>Stenosarchaea group</taxon>
        <taxon>Halobacteria</taxon>
        <taxon>Halobacteriales</taxon>
        <taxon>Halobacteriaceae</taxon>
        <taxon>Halobacterium</taxon>
    </lineage>
</organism>
<sequence length="182" mass="18638">MGPVMGYATALQTLRKNYGPGTDRGDVTAGYTAMIAAAVAALLYVAAVAAVQKTIIPTGYGGLVPQFFAEINTSDATVLASSGLFVAAPAAFLIGFAGWRVFPPRRRITGTLLGGIGALLAYLGGSALGVLVIGVLSVAGFATFDVTLPLVFFYAGFRLTWWLTVPVGCLAGFVIASRGTPA</sequence>
<name>A0A4D6GRX0_HALS9</name>
<keyword evidence="1" id="KW-1133">Transmembrane helix</keyword>
<accession>A0A4D6GRX0</accession>
<dbReference type="AlphaFoldDB" id="A0A4D6GRX0"/>
<evidence type="ECO:0000313" key="3">
    <source>
        <dbReference type="Proteomes" id="UP000296216"/>
    </source>
</evidence>
<evidence type="ECO:0000313" key="2">
    <source>
        <dbReference type="EMBL" id="QCC44475.1"/>
    </source>
</evidence>
<feature type="transmembrane region" description="Helical" evidence="1">
    <location>
        <begin position="33"/>
        <end position="56"/>
    </location>
</feature>